<dbReference type="PANTHER" id="PTHR33495:SF2">
    <property type="entry name" value="ANTI-SIGMA FACTOR ANTAGONIST TM_1081-RELATED"/>
    <property type="match status" value="1"/>
</dbReference>
<evidence type="ECO:0000259" key="1">
    <source>
        <dbReference type="PROSITE" id="PS50801"/>
    </source>
</evidence>
<sequence>MTGEEVGPVLEAVGDGVVLVRVRGSLDGWAGSVELAEALTGVADGGGRRTVVDLSGVDFADSAALLALLHGQRKHDTPRVTLVVAGPLSARVRRLFEVTGTLGAFRFATDVDAAITE</sequence>
<organism evidence="2 3">
    <name type="scientific">Streptomyces laculatispora</name>
    <dbReference type="NCBI Taxonomy" id="887464"/>
    <lineage>
        <taxon>Bacteria</taxon>
        <taxon>Bacillati</taxon>
        <taxon>Actinomycetota</taxon>
        <taxon>Actinomycetes</taxon>
        <taxon>Kitasatosporales</taxon>
        <taxon>Streptomycetaceae</taxon>
        <taxon>Streptomyces</taxon>
    </lineage>
</organism>
<reference evidence="2 3" key="1">
    <citation type="submission" date="2023-03" db="EMBL/GenBank/DDBJ databases">
        <title>Isolation and description of six Streptomyces strains from soil environments, able to metabolize different microbial glucans.</title>
        <authorList>
            <person name="Widen T."/>
            <person name="Larsbrink J."/>
        </authorList>
    </citation>
    <scope>NUCLEOTIDE SEQUENCE [LARGE SCALE GENOMIC DNA]</scope>
    <source>
        <strain evidence="2 3">Mut2</strain>
    </source>
</reference>
<evidence type="ECO:0000313" key="2">
    <source>
        <dbReference type="EMBL" id="WLQ39906.1"/>
    </source>
</evidence>
<dbReference type="SUPFAM" id="SSF52091">
    <property type="entry name" value="SpoIIaa-like"/>
    <property type="match status" value="1"/>
</dbReference>
<dbReference type="InterPro" id="IPR036513">
    <property type="entry name" value="STAS_dom_sf"/>
</dbReference>
<accession>A0ABY9HZ93</accession>
<dbReference type="Gene3D" id="3.30.750.24">
    <property type="entry name" value="STAS domain"/>
    <property type="match status" value="1"/>
</dbReference>
<proteinExistence type="predicted"/>
<dbReference type="InterPro" id="IPR058548">
    <property type="entry name" value="MlaB-like_STAS"/>
</dbReference>
<dbReference type="RefSeq" id="WP_123463258.1">
    <property type="nucleotide sequence ID" value="NZ_CP120992.1"/>
</dbReference>
<dbReference type="CDD" id="cd07043">
    <property type="entry name" value="STAS_anti-anti-sigma_factors"/>
    <property type="match status" value="1"/>
</dbReference>
<name>A0ABY9HZ93_9ACTN</name>
<dbReference type="EMBL" id="CP120992">
    <property type="protein sequence ID" value="WLQ39906.1"/>
    <property type="molecule type" value="Genomic_DNA"/>
</dbReference>
<protein>
    <submittedName>
        <fullName evidence="2">STAS domain-containing protein</fullName>
    </submittedName>
</protein>
<evidence type="ECO:0000313" key="3">
    <source>
        <dbReference type="Proteomes" id="UP001229952"/>
    </source>
</evidence>
<gene>
    <name evidence="2" type="ORF">P8A22_07725</name>
</gene>
<feature type="domain" description="STAS" evidence="1">
    <location>
        <begin position="15"/>
        <end position="117"/>
    </location>
</feature>
<dbReference type="PROSITE" id="PS50801">
    <property type="entry name" value="STAS"/>
    <property type="match status" value="1"/>
</dbReference>
<keyword evidence="3" id="KW-1185">Reference proteome</keyword>
<dbReference type="Proteomes" id="UP001229952">
    <property type="component" value="Chromosome"/>
</dbReference>
<dbReference type="PANTHER" id="PTHR33495">
    <property type="entry name" value="ANTI-SIGMA FACTOR ANTAGONIST TM_1081-RELATED-RELATED"/>
    <property type="match status" value="1"/>
</dbReference>
<dbReference type="InterPro" id="IPR002645">
    <property type="entry name" value="STAS_dom"/>
</dbReference>
<dbReference type="Pfam" id="PF13466">
    <property type="entry name" value="STAS_2"/>
    <property type="match status" value="1"/>
</dbReference>